<feature type="compositionally biased region" description="Polar residues" evidence="4">
    <location>
        <begin position="82"/>
        <end position="100"/>
    </location>
</feature>
<dbReference type="AlphaFoldDB" id="A0ABD1JRL0"/>
<reference evidence="6 7" key="1">
    <citation type="submission" date="2024-09" db="EMBL/GenBank/DDBJ databases">
        <title>A chromosome-level genome assembly of Gray's grenadier anchovy, Coilia grayii.</title>
        <authorList>
            <person name="Fu Z."/>
        </authorList>
    </citation>
    <scope>NUCLEOTIDE SEQUENCE [LARGE SCALE GENOMIC DNA]</scope>
    <source>
        <strain evidence="6">G4</strain>
        <tissue evidence="6">Muscle</tissue>
    </source>
</reference>
<proteinExistence type="predicted"/>
<name>A0ABD1JRL0_9TELE</name>
<organism evidence="6 7">
    <name type="scientific">Coilia grayii</name>
    <name type="common">Gray's grenadier anchovy</name>
    <dbReference type="NCBI Taxonomy" id="363190"/>
    <lineage>
        <taxon>Eukaryota</taxon>
        <taxon>Metazoa</taxon>
        <taxon>Chordata</taxon>
        <taxon>Craniata</taxon>
        <taxon>Vertebrata</taxon>
        <taxon>Euteleostomi</taxon>
        <taxon>Actinopterygii</taxon>
        <taxon>Neopterygii</taxon>
        <taxon>Teleostei</taxon>
        <taxon>Clupei</taxon>
        <taxon>Clupeiformes</taxon>
        <taxon>Clupeoidei</taxon>
        <taxon>Engraulidae</taxon>
        <taxon>Coilinae</taxon>
        <taxon>Coilia</taxon>
    </lineage>
</organism>
<evidence type="ECO:0000256" key="1">
    <source>
        <dbReference type="ARBA" id="ARBA00004123"/>
    </source>
</evidence>
<feature type="compositionally biased region" description="Basic residues" evidence="4">
    <location>
        <begin position="363"/>
        <end position="372"/>
    </location>
</feature>
<dbReference type="GO" id="GO:0005634">
    <property type="term" value="C:nucleus"/>
    <property type="evidence" value="ECO:0007669"/>
    <property type="project" value="UniProtKB-SubCell"/>
</dbReference>
<dbReference type="PROSITE" id="PS51457">
    <property type="entry name" value="BEN"/>
    <property type="match status" value="1"/>
</dbReference>
<keyword evidence="2" id="KW-0539">Nucleus</keyword>
<dbReference type="EMBL" id="JBHFQA010000012">
    <property type="protein sequence ID" value="KAL2089511.1"/>
    <property type="molecule type" value="Genomic_DNA"/>
</dbReference>
<comment type="subcellular location">
    <subcellularLocation>
        <location evidence="1">Nucleus</location>
    </subcellularLocation>
</comment>
<feature type="region of interest" description="Disordered" evidence="4">
    <location>
        <begin position="251"/>
        <end position="278"/>
    </location>
</feature>
<dbReference type="InterPro" id="IPR018379">
    <property type="entry name" value="BEN_domain"/>
</dbReference>
<dbReference type="Pfam" id="PF10523">
    <property type="entry name" value="BEN"/>
    <property type="match status" value="1"/>
</dbReference>
<protein>
    <recommendedName>
        <fullName evidence="5">BEN domain-containing protein</fullName>
    </recommendedName>
</protein>
<evidence type="ECO:0000313" key="7">
    <source>
        <dbReference type="Proteomes" id="UP001591681"/>
    </source>
</evidence>
<dbReference type="PANTHER" id="PTHR47305:SF1">
    <property type="entry name" value="BEN DOMAIN-CONTAINING PROTEIN"/>
    <property type="match status" value="1"/>
</dbReference>
<feature type="compositionally biased region" description="Basic and acidic residues" evidence="4">
    <location>
        <begin position="251"/>
        <end position="268"/>
    </location>
</feature>
<feature type="compositionally biased region" description="Basic and acidic residues" evidence="4">
    <location>
        <begin position="101"/>
        <end position="117"/>
    </location>
</feature>
<feature type="compositionally biased region" description="Basic residues" evidence="4">
    <location>
        <begin position="141"/>
        <end position="151"/>
    </location>
</feature>
<feature type="coiled-coil region" evidence="3">
    <location>
        <begin position="221"/>
        <end position="248"/>
    </location>
</feature>
<feature type="region of interest" description="Disordered" evidence="4">
    <location>
        <begin position="72"/>
        <end position="157"/>
    </location>
</feature>
<evidence type="ECO:0000256" key="2">
    <source>
        <dbReference type="ARBA" id="ARBA00023242"/>
    </source>
</evidence>
<keyword evidence="3" id="KW-0175">Coiled coil</keyword>
<feature type="domain" description="BEN" evidence="5">
    <location>
        <begin position="432"/>
        <end position="535"/>
    </location>
</feature>
<evidence type="ECO:0000256" key="3">
    <source>
        <dbReference type="SAM" id="Coils"/>
    </source>
</evidence>
<evidence type="ECO:0000259" key="5">
    <source>
        <dbReference type="PROSITE" id="PS51457"/>
    </source>
</evidence>
<comment type="caution">
    <text evidence="6">The sequence shown here is derived from an EMBL/GenBank/DDBJ whole genome shotgun (WGS) entry which is preliminary data.</text>
</comment>
<keyword evidence="7" id="KW-1185">Reference proteome</keyword>
<evidence type="ECO:0000256" key="4">
    <source>
        <dbReference type="SAM" id="MobiDB-lite"/>
    </source>
</evidence>
<feature type="compositionally biased region" description="Low complexity" evidence="4">
    <location>
        <begin position="129"/>
        <end position="140"/>
    </location>
</feature>
<evidence type="ECO:0000313" key="6">
    <source>
        <dbReference type="EMBL" id="KAL2089511.1"/>
    </source>
</evidence>
<feature type="region of interest" description="Disordered" evidence="4">
    <location>
        <begin position="302"/>
        <end position="381"/>
    </location>
</feature>
<dbReference type="SMART" id="SM01025">
    <property type="entry name" value="BEN"/>
    <property type="match status" value="1"/>
</dbReference>
<accession>A0ABD1JRL0</accession>
<dbReference type="PANTHER" id="PTHR47305">
    <property type="entry name" value="BEN DOMAIN-CONTAINING PROTEIN 2"/>
    <property type="match status" value="1"/>
</dbReference>
<sequence length="543" mass="60278">MKIEFGRSGEDETNFNVTSKWGGCFANAEETNQEMSEIVVQVEDDHAPLSPDTLSSPEADLFLFAPVSDIEDCDNSDSDSSNVPPNKQHSKLSSILNVRSNKLDKCSEEKGAIPKADRKPRRKKKNDSTKQSNSSSSNSQSKHRGRKKSHLKMNTFDQSEPYKKMSVATASLVSAPYTKPETAISPRVAMEPPGFPSLQVKMEEPCLDDKNSVLLQVLKYCQSLSTAVQRLEQKIDGLQEDFSRLYHHIHKDNPKEQHSPLWKKEHPPTGKRGQIKTSTSTYAVLPVAASQRELAGNLKTYARSPKTLGPSQPNGNCTEADKAKESKTTGRRRGEGKSRGRSKRESQPADTQEGPPPPPPKKERARRARQTKRRADADCEEGPCASKVAKILSELQERRTAARSSVEESCEATKNTSATNSQVKQVMIGSAFRKVWIPYSVYMEAFKQDEPHKAVVPVLHAVFPRSVLTSSAVVGDPQRGIQELSPNKLEAVREWLAEMYPRHELEVKGKAWAECLGVLNTITKKLKMETTPTKNSPPKVPGI</sequence>
<gene>
    <name evidence="6" type="ORF">ACEWY4_014199</name>
</gene>
<feature type="compositionally biased region" description="Basic and acidic residues" evidence="4">
    <location>
        <begin position="319"/>
        <end position="347"/>
    </location>
</feature>
<dbReference type="Proteomes" id="UP001591681">
    <property type="component" value="Unassembled WGS sequence"/>
</dbReference>